<evidence type="ECO:0000313" key="11">
    <source>
        <dbReference type="Proteomes" id="UP000324233"/>
    </source>
</evidence>
<keyword evidence="11" id="KW-1185">Reference proteome</keyword>
<comment type="function">
    <text evidence="8">Toxic component of a toxin-antitoxin (TA) system. An RNase.</text>
</comment>
<evidence type="ECO:0000256" key="7">
    <source>
        <dbReference type="ARBA" id="ARBA00038093"/>
    </source>
</evidence>
<sequence length="136" mass="15100">MRRYLLDTNAVGDWINRRHGVDLRVREARGRGAVIGTCEPVVAELFFGVENSETRDENAERLQRALAGLKCWPLTRGASREFGRIMAMLKRSGTMIGPMDVLIAAIARTLQDCVVVSRDADLLHIPGLAVENWTAP</sequence>
<evidence type="ECO:0000256" key="5">
    <source>
        <dbReference type="ARBA" id="ARBA00022801"/>
    </source>
</evidence>
<dbReference type="Proteomes" id="UP000324233">
    <property type="component" value="Chromosome"/>
</dbReference>
<dbReference type="AlphaFoldDB" id="A0A5B9W8V0"/>
<dbReference type="GO" id="GO:0090729">
    <property type="term" value="F:toxin activity"/>
    <property type="evidence" value="ECO:0007669"/>
    <property type="project" value="UniProtKB-KW"/>
</dbReference>
<dbReference type="SUPFAM" id="SSF88723">
    <property type="entry name" value="PIN domain-like"/>
    <property type="match status" value="1"/>
</dbReference>
<evidence type="ECO:0000256" key="1">
    <source>
        <dbReference type="ARBA" id="ARBA00001946"/>
    </source>
</evidence>
<dbReference type="InterPro" id="IPR029060">
    <property type="entry name" value="PIN-like_dom_sf"/>
</dbReference>
<dbReference type="Pfam" id="PF01850">
    <property type="entry name" value="PIN"/>
    <property type="match status" value="1"/>
</dbReference>
<dbReference type="InterPro" id="IPR002716">
    <property type="entry name" value="PIN_dom"/>
</dbReference>
<dbReference type="PANTHER" id="PTHR33653:SF1">
    <property type="entry name" value="RIBONUCLEASE VAPC2"/>
    <property type="match status" value="1"/>
</dbReference>
<dbReference type="CDD" id="cd09881">
    <property type="entry name" value="PIN_VapC4-5_FitB-like"/>
    <property type="match status" value="1"/>
</dbReference>
<evidence type="ECO:0000256" key="8">
    <source>
        <dbReference type="HAMAP-Rule" id="MF_00265"/>
    </source>
</evidence>
<keyword evidence="10" id="KW-0255">Endonuclease</keyword>
<dbReference type="GO" id="GO:0004540">
    <property type="term" value="F:RNA nuclease activity"/>
    <property type="evidence" value="ECO:0007669"/>
    <property type="project" value="InterPro"/>
</dbReference>
<evidence type="ECO:0000313" key="10">
    <source>
        <dbReference type="EMBL" id="QEH36350.1"/>
    </source>
</evidence>
<gene>
    <name evidence="10" type="primary">vapC_6</name>
    <name evidence="8" type="synonym">vapC</name>
    <name evidence="10" type="ORF">OJF2_49110</name>
</gene>
<evidence type="ECO:0000256" key="6">
    <source>
        <dbReference type="ARBA" id="ARBA00022842"/>
    </source>
</evidence>
<dbReference type="OrthoDB" id="9796690at2"/>
<proteinExistence type="inferred from homology"/>
<dbReference type="GO" id="GO:0016787">
    <property type="term" value="F:hydrolase activity"/>
    <property type="evidence" value="ECO:0007669"/>
    <property type="project" value="UniProtKB-KW"/>
</dbReference>
<dbReference type="EMBL" id="CP042997">
    <property type="protein sequence ID" value="QEH36350.1"/>
    <property type="molecule type" value="Genomic_DNA"/>
</dbReference>
<evidence type="ECO:0000256" key="4">
    <source>
        <dbReference type="ARBA" id="ARBA00022723"/>
    </source>
</evidence>
<feature type="binding site" evidence="8">
    <location>
        <position position="7"/>
    </location>
    <ligand>
        <name>Mg(2+)</name>
        <dbReference type="ChEBI" id="CHEBI:18420"/>
    </ligand>
</feature>
<feature type="binding site" evidence="8">
    <location>
        <position position="100"/>
    </location>
    <ligand>
        <name>Mg(2+)</name>
        <dbReference type="ChEBI" id="CHEBI:18420"/>
    </ligand>
</feature>
<dbReference type="HAMAP" id="MF_00265">
    <property type="entry name" value="VapC_Nob1"/>
    <property type="match status" value="1"/>
</dbReference>
<name>A0A5B9W8V0_9BACT</name>
<protein>
    <recommendedName>
        <fullName evidence="8">Ribonuclease VapC</fullName>
        <shortName evidence="8">RNase VapC</shortName>
        <ecNumber evidence="8">3.1.-.-</ecNumber>
    </recommendedName>
    <alternativeName>
        <fullName evidence="8">Toxin VapC</fullName>
    </alternativeName>
</protein>
<dbReference type="InterPro" id="IPR050556">
    <property type="entry name" value="Type_II_TA_system_RNase"/>
</dbReference>
<keyword evidence="6 8" id="KW-0460">Magnesium</keyword>
<accession>A0A5B9W8V0</accession>
<dbReference type="GO" id="GO:0000287">
    <property type="term" value="F:magnesium ion binding"/>
    <property type="evidence" value="ECO:0007669"/>
    <property type="project" value="UniProtKB-UniRule"/>
</dbReference>
<organism evidence="10 11">
    <name type="scientific">Aquisphaera giovannonii</name>
    <dbReference type="NCBI Taxonomy" id="406548"/>
    <lineage>
        <taxon>Bacteria</taxon>
        <taxon>Pseudomonadati</taxon>
        <taxon>Planctomycetota</taxon>
        <taxon>Planctomycetia</taxon>
        <taxon>Isosphaerales</taxon>
        <taxon>Isosphaeraceae</taxon>
        <taxon>Aquisphaera</taxon>
    </lineage>
</organism>
<comment type="cofactor">
    <cofactor evidence="1 8">
        <name>Mg(2+)</name>
        <dbReference type="ChEBI" id="CHEBI:18420"/>
    </cofactor>
</comment>
<keyword evidence="8" id="KW-0800">Toxin</keyword>
<evidence type="ECO:0000256" key="3">
    <source>
        <dbReference type="ARBA" id="ARBA00022722"/>
    </source>
</evidence>
<keyword evidence="2 8" id="KW-1277">Toxin-antitoxin system</keyword>
<keyword evidence="4 8" id="KW-0479">Metal-binding</keyword>
<dbReference type="EC" id="3.1.-.-" evidence="8"/>
<comment type="similarity">
    <text evidence="7 8">Belongs to the PINc/VapC protein family.</text>
</comment>
<reference evidence="10 11" key="1">
    <citation type="submission" date="2019-08" db="EMBL/GenBank/DDBJ databases">
        <title>Deep-cultivation of Planctomycetes and their phenomic and genomic characterization uncovers novel biology.</title>
        <authorList>
            <person name="Wiegand S."/>
            <person name="Jogler M."/>
            <person name="Boedeker C."/>
            <person name="Pinto D."/>
            <person name="Vollmers J."/>
            <person name="Rivas-Marin E."/>
            <person name="Kohn T."/>
            <person name="Peeters S.H."/>
            <person name="Heuer A."/>
            <person name="Rast P."/>
            <person name="Oberbeckmann S."/>
            <person name="Bunk B."/>
            <person name="Jeske O."/>
            <person name="Meyerdierks A."/>
            <person name="Storesund J.E."/>
            <person name="Kallscheuer N."/>
            <person name="Luecker S."/>
            <person name="Lage O.M."/>
            <person name="Pohl T."/>
            <person name="Merkel B.J."/>
            <person name="Hornburger P."/>
            <person name="Mueller R.-W."/>
            <person name="Bruemmer F."/>
            <person name="Labrenz M."/>
            <person name="Spormann A.M."/>
            <person name="Op den Camp H."/>
            <person name="Overmann J."/>
            <person name="Amann R."/>
            <person name="Jetten M.S.M."/>
            <person name="Mascher T."/>
            <person name="Medema M.H."/>
            <person name="Devos D.P."/>
            <person name="Kaster A.-K."/>
            <person name="Ovreas L."/>
            <person name="Rohde M."/>
            <person name="Galperin M.Y."/>
            <person name="Jogler C."/>
        </authorList>
    </citation>
    <scope>NUCLEOTIDE SEQUENCE [LARGE SCALE GENOMIC DNA]</scope>
    <source>
        <strain evidence="10 11">OJF2</strain>
    </source>
</reference>
<evidence type="ECO:0000256" key="2">
    <source>
        <dbReference type="ARBA" id="ARBA00022649"/>
    </source>
</evidence>
<dbReference type="RefSeq" id="WP_148596042.1">
    <property type="nucleotide sequence ID" value="NZ_CP042997.1"/>
</dbReference>
<evidence type="ECO:0000259" key="9">
    <source>
        <dbReference type="Pfam" id="PF01850"/>
    </source>
</evidence>
<dbReference type="PANTHER" id="PTHR33653">
    <property type="entry name" value="RIBONUCLEASE VAPC2"/>
    <property type="match status" value="1"/>
</dbReference>
<dbReference type="KEGG" id="agv:OJF2_49110"/>
<dbReference type="GO" id="GO:0004519">
    <property type="term" value="F:endonuclease activity"/>
    <property type="evidence" value="ECO:0007669"/>
    <property type="project" value="UniProtKB-KW"/>
</dbReference>
<feature type="domain" description="PIN" evidence="9">
    <location>
        <begin position="4"/>
        <end position="126"/>
    </location>
</feature>
<keyword evidence="3 8" id="KW-0540">Nuclease</keyword>
<dbReference type="InterPro" id="IPR022907">
    <property type="entry name" value="VapC_family"/>
</dbReference>
<dbReference type="Gene3D" id="3.40.50.1010">
    <property type="entry name" value="5'-nuclease"/>
    <property type="match status" value="1"/>
</dbReference>
<keyword evidence="5 8" id="KW-0378">Hydrolase</keyword>